<dbReference type="PROSITE" id="PS50090">
    <property type="entry name" value="MYB_LIKE"/>
    <property type="match status" value="1"/>
</dbReference>
<dbReference type="AlphaFoldDB" id="A0A146K8J4"/>
<accession>A0A146K8J4</accession>
<proteinExistence type="predicted"/>
<evidence type="ECO:0000259" key="2">
    <source>
        <dbReference type="PROSITE" id="PS51294"/>
    </source>
</evidence>
<gene>
    <name evidence="3" type="ORF">TPC1_14631</name>
</gene>
<evidence type="ECO:0000313" key="3">
    <source>
        <dbReference type="EMBL" id="JAP93182.1"/>
    </source>
</evidence>
<evidence type="ECO:0000259" key="1">
    <source>
        <dbReference type="PROSITE" id="PS50090"/>
    </source>
</evidence>
<dbReference type="Pfam" id="PF13921">
    <property type="entry name" value="Myb_DNA-bind_6"/>
    <property type="match status" value="1"/>
</dbReference>
<dbReference type="SUPFAM" id="SSF46689">
    <property type="entry name" value="Homeodomain-like"/>
    <property type="match status" value="1"/>
</dbReference>
<sequence>RLTQLAKRHVNSEKQILWDDVMPAFPTKTKNQLKTFFFSSVKPQLDPSEFKKNVRWDPAQDPRLLNLVETFGKKWSTISQFITSRSAQQLKLRYFYICKQQPNKKIKSRQLIVEQQQVHATSVSVSKKQLAEENQRSTPDIQNQHTLDALLLQKVQLIVDLLQ</sequence>
<protein>
    <submittedName>
        <fullName evidence="3">Myb-like DNA-binding domain-containing protein</fullName>
    </submittedName>
</protein>
<dbReference type="EMBL" id="GDID01003424">
    <property type="protein sequence ID" value="JAP93182.1"/>
    <property type="molecule type" value="Transcribed_RNA"/>
</dbReference>
<dbReference type="InterPro" id="IPR017930">
    <property type="entry name" value="Myb_dom"/>
</dbReference>
<dbReference type="InterPro" id="IPR009057">
    <property type="entry name" value="Homeodomain-like_sf"/>
</dbReference>
<feature type="domain" description="Myb-like" evidence="1">
    <location>
        <begin position="48"/>
        <end position="94"/>
    </location>
</feature>
<dbReference type="SMART" id="SM00717">
    <property type="entry name" value="SANT"/>
    <property type="match status" value="1"/>
</dbReference>
<name>A0A146K8J4_9EUKA</name>
<reference evidence="3" key="1">
    <citation type="submission" date="2015-07" db="EMBL/GenBank/DDBJ databases">
        <title>Adaptation to a free-living lifestyle via gene acquisitions in the diplomonad Trepomonas sp. PC1.</title>
        <authorList>
            <person name="Xu F."/>
            <person name="Jerlstrom-Hultqvist J."/>
            <person name="Kolisko M."/>
            <person name="Simpson A.G.B."/>
            <person name="Roger A.J."/>
            <person name="Svard S.G."/>
            <person name="Andersson J.O."/>
        </authorList>
    </citation>
    <scope>NUCLEOTIDE SEQUENCE</scope>
    <source>
        <strain evidence="3">PC1</strain>
    </source>
</reference>
<dbReference type="InterPro" id="IPR001005">
    <property type="entry name" value="SANT/Myb"/>
</dbReference>
<dbReference type="GO" id="GO:0003677">
    <property type="term" value="F:DNA binding"/>
    <property type="evidence" value="ECO:0007669"/>
    <property type="project" value="UniProtKB-KW"/>
</dbReference>
<organism evidence="3">
    <name type="scientific">Trepomonas sp. PC1</name>
    <dbReference type="NCBI Taxonomy" id="1076344"/>
    <lineage>
        <taxon>Eukaryota</taxon>
        <taxon>Metamonada</taxon>
        <taxon>Diplomonadida</taxon>
        <taxon>Hexamitidae</taxon>
        <taxon>Hexamitinae</taxon>
        <taxon>Trepomonas</taxon>
    </lineage>
</organism>
<keyword evidence="3" id="KW-0238">DNA-binding</keyword>
<dbReference type="PROSITE" id="PS51294">
    <property type="entry name" value="HTH_MYB"/>
    <property type="match status" value="1"/>
</dbReference>
<feature type="domain" description="HTH myb-type" evidence="2">
    <location>
        <begin position="48"/>
        <end position="101"/>
    </location>
</feature>
<feature type="non-terminal residue" evidence="3">
    <location>
        <position position="1"/>
    </location>
</feature>
<dbReference type="Gene3D" id="1.10.10.60">
    <property type="entry name" value="Homeodomain-like"/>
    <property type="match status" value="1"/>
</dbReference>
<dbReference type="CDD" id="cd00167">
    <property type="entry name" value="SANT"/>
    <property type="match status" value="1"/>
</dbReference>